<dbReference type="Proteomes" id="UP001500218">
    <property type="component" value="Unassembled WGS sequence"/>
</dbReference>
<accession>A0ABP4YGP6</accession>
<feature type="transmembrane region" description="Helical" evidence="1">
    <location>
        <begin position="42"/>
        <end position="63"/>
    </location>
</feature>
<organism evidence="3 4">
    <name type="scientific">Luedemannella flava</name>
    <dbReference type="NCBI Taxonomy" id="349316"/>
    <lineage>
        <taxon>Bacteria</taxon>
        <taxon>Bacillati</taxon>
        <taxon>Actinomycetota</taxon>
        <taxon>Actinomycetes</taxon>
        <taxon>Micromonosporales</taxon>
        <taxon>Micromonosporaceae</taxon>
        <taxon>Luedemannella</taxon>
    </lineage>
</organism>
<evidence type="ECO:0000313" key="3">
    <source>
        <dbReference type="EMBL" id="GAA1814027.1"/>
    </source>
</evidence>
<keyword evidence="1" id="KW-0812">Transmembrane</keyword>
<feature type="transmembrane region" description="Helical" evidence="1">
    <location>
        <begin position="84"/>
        <end position="106"/>
    </location>
</feature>
<dbReference type="RefSeq" id="WP_344133958.1">
    <property type="nucleotide sequence ID" value="NZ_BAAALT010000126.1"/>
</dbReference>
<dbReference type="EMBL" id="BAAALT010000126">
    <property type="protein sequence ID" value="GAA1814027.1"/>
    <property type="molecule type" value="Genomic_DNA"/>
</dbReference>
<feature type="transmembrane region" description="Helical" evidence="1">
    <location>
        <begin position="183"/>
        <end position="203"/>
    </location>
</feature>
<feature type="transmembrane region" description="Helical" evidence="1">
    <location>
        <begin position="151"/>
        <end position="171"/>
    </location>
</feature>
<keyword evidence="4" id="KW-1185">Reference proteome</keyword>
<feature type="transmembrane region" description="Helical" evidence="1">
    <location>
        <begin position="9"/>
        <end position="30"/>
    </location>
</feature>
<name>A0ABP4YGP6_9ACTN</name>
<evidence type="ECO:0000259" key="2">
    <source>
        <dbReference type="Pfam" id="PF02517"/>
    </source>
</evidence>
<feature type="domain" description="CAAX prenyl protease 2/Lysostaphin resistance protein A-like" evidence="2">
    <location>
        <begin position="185"/>
        <end position="287"/>
    </location>
</feature>
<feature type="transmembrane region" description="Helical" evidence="1">
    <location>
        <begin position="215"/>
        <end position="234"/>
    </location>
</feature>
<gene>
    <name evidence="3" type="ORF">GCM10009682_38840</name>
</gene>
<evidence type="ECO:0000313" key="4">
    <source>
        <dbReference type="Proteomes" id="UP001500218"/>
    </source>
</evidence>
<evidence type="ECO:0000256" key="1">
    <source>
        <dbReference type="SAM" id="Phobius"/>
    </source>
</evidence>
<proteinExistence type="predicted"/>
<dbReference type="Pfam" id="PF02517">
    <property type="entry name" value="Rce1-like"/>
    <property type="match status" value="1"/>
</dbReference>
<keyword evidence="1" id="KW-0472">Membrane</keyword>
<comment type="caution">
    <text evidence="3">The sequence shown here is derived from an EMBL/GenBank/DDBJ whole genome shotgun (WGS) entry which is preliminary data.</text>
</comment>
<keyword evidence="1" id="KW-1133">Transmembrane helix</keyword>
<dbReference type="InterPro" id="IPR003675">
    <property type="entry name" value="Rce1/LyrA-like_dom"/>
</dbReference>
<sequence>MQARHTARIILIAGLGVFAAALVGLLVSGHHGLRPSTDSTDLIGLDDAIVPALVGLLLVRLVPPRAERLDAMPGMTRSTAARQAWQLVAIAAGLPVALYVAVLAGAPDETVGGLWALSKVLVFLLLTWGLFRPDWLGTPGIWWPDAGWRWWGPLPALAAFALLTSVGPVAGQHPDAADYPDPALLAIGATVTFLTANVTEELFYRVILQTRLEAVLGRWAAIVSTALLFALLHLPTHGQTGSALGGLPLTLAAIVVFQGTTGVFLGYLWSRYRNVWAQITAHTIINTLPLVFL</sequence>
<feature type="transmembrane region" description="Helical" evidence="1">
    <location>
        <begin position="246"/>
        <end position="269"/>
    </location>
</feature>
<reference evidence="4" key="1">
    <citation type="journal article" date="2019" name="Int. J. Syst. Evol. Microbiol.">
        <title>The Global Catalogue of Microorganisms (GCM) 10K type strain sequencing project: providing services to taxonomists for standard genome sequencing and annotation.</title>
        <authorList>
            <consortium name="The Broad Institute Genomics Platform"/>
            <consortium name="The Broad Institute Genome Sequencing Center for Infectious Disease"/>
            <person name="Wu L."/>
            <person name="Ma J."/>
        </authorList>
    </citation>
    <scope>NUCLEOTIDE SEQUENCE [LARGE SCALE GENOMIC DNA]</scope>
    <source>
        <strain evidence="4">JCM 13250</strain>
    </source>
</reference>
<feature type="transmembrane region" description="Helical" evidence="1">
    <location>
        <begin position="112"/>
        <end position="131"/>
    </location>
</feature>
<protein>
    <recommendedName>
        <fullName evidence="2">CAAX prenyl protease 2/Lysostaphin resistance protein A-like domain-containing protein</fullName>
    </recommendedName>
</protein>